<feature type="domain" description="Flagellar motor switch protein FliN-like C-terminal" evidence="11">
    <location>
        <begin position="247"/>
        <end position="314"/>
    </location>
</feature>
<dbReference type="CDD" id="cd17908">
    <property type="entry name" value="FliM"/>
    <property type="match status" value="1"/>
</dbReference>
<sequence>MSEAEALAEDQAAQILEELVASGDAPAQPELFALGTRRERPSERLHALERVGEKVSRALRGAIEPLAAARTRVIAQPITTGAYEDFTDTLAPFTSYSHYRLDPLNGGMLVTIEPQFVVALLERYYGGGIGQAEPFTRKEFTAGEEMLLGRLLDRVVTTLAEQWQPLAPIEPRLVQRETALADIGFLRGEDQVVIQRFTLSPDGCASTTVSIVYPLALIKPIEERMQHQAEDTSPTAAQAWRAKLSSALSEVRLPVRSVLARPEITLNQLMALKVGDVIPIQLTDRTPLLVASRQVAAGTIGEQEGRAAMLIEKIGRN</sequence>
<comment type="caution">
    <text evidence="12">The sequence shown here is derived from an EMBL/GenBank/DDBJ whole genome shotgun (WGS) entry which is preliminary data.</text>
</comment>
<evidence type="ECO:0000256" key="10">
    <source>
        <dbReference type="ARBA" id="ARBA00025044"/>
    </source>
</evidence>
<dbReference type="EMBL" id="JAAOZC010000013">
    <property type="protein sequence ID" value="NIJ09583.1"/>
    <property type="molecule type" value="Genomic_DNA"/>
</dbReference>
<keyword evidence="12" id="KW-0282">Flagellum</keyword>
<dbReference type="InterPro" id="IPR001543">
    <property type="entry name" value="FliN-like_C"/>
</dbReference>
<dbReference type="Pfam" id="PF01052">
    <property type="entry name" value="FliMN_C"/>
    <property type="match status" value="1"/>
</dbReference>
<evidence type="ECO:0000259" key="11">
    <source>
        <dbReference type="Pfam" id="PF01052"/>
    </source>
</evidence>
<dbReference type="InterPro" id="IPR036429">
    <property type="entry name" value="SpoA-like_sf"/>
</dbReference>
<dbReference type="PANTHER" id="PTHR30034">
    <property type="entry name" value="FLAGELLAR MOTOR SWITCH PROTEIN FLIM"/>
    <property type="match status" value="1"/>
</dbReference>
<evidence type="ECO:0000313" key="13">
    <source>
        <dbReference type="Proteomes" id="UP000727456"/>
    </source>
</evidence>
<protein>
    <recommendedName>
        <fullName evidence="4">Flagellar motor switch protein FliM</fullName>
    </recommendedName>
</protein>
<dbReference type="Pfam" id="PF02154">
    <property type="entry name" value="FliM"/>
    <property type="match status" value="1"/>
</dbReference>
<gene>
    <name evidence="12" type="ORF">FHS31_003220</name>
</gene>
<keyword evidence="6" id="KW-0145">Chemotaxis</keyword>
<keyword evidence="12" id="KW-0969">Cilium</keyword>
<comment type="similarity">
    <text evidence="3">Belongs to the FliM family.</text>
</comment>
<keyword evidence="13" id="KW-1185">Reference proteome</keyword>
<evidence type="ECO:0000256" key="1">
    <source>
        <dbReference type="ARBA" id="ARBA00004117"/>
    </source>
</evidence>
<comment type="function">
    <text evidence="10">FliM is one of three proteins (FliG, FliN, FliM) that forms the rotor-mounted switch complex (C ring), located at the base of the basal body. This complex interacts with the CheY and CheZ chemotaxis proteins, in addition to contacting components of the motor that determine the direction of flagellar rotation.</text>
</comment>
<keyword evidence="7" id="KW-0283">Flagellar rotation</keyword>
<evidence type="ECO:0000256" key="4">
    <source>
        <dbReference type="ARBA" id="ARBA00021898"/>
    </source>
</evidence>
<evidence type="ECO:0000256" key="9">
    <source>
        <dbReference type="ARBA" id="ARBA00023143"/>
    </source>
</evidence>
<accession>A0ABX0TVQ6</accession>
<dbReference type="Gene3D" id="3.40.1550.10">
    <property type="entry name" value="CheC-like"/>
    <property type="match status" value="1"/>
</dbReference>
<evidence type="ECO:0000256" key="2">
    <source>
        <dbReference type="ARBA" id="ARBA00004202"/>
    </source>
</evidence>
<organism evidence="12 13">
    <name type="scientific">Sphingomonas vulcanisoli</name>
    <dbReference type="NCBI Taxonomy" id="1658060"/>
    <lineage>
        <taxon>Bacteria</taxon>
        <taxon>Pseudomonadati</taxon>
        <taxon>Pseudomonadota</taxon>
        <taxon>Alphaproteobacteria</taxon>
        <taxon>Sphingomonadales</taxon>
        <taxon>Sphingomonadaceae</taxon>
        <taxon>Sphingomonas</taxon>
    </lineage>
</organism>
<proteinExistence type="inferred from homology"/>
<keyword evidence="12" id="KW-0966">Cell projection</keyword>
<dbReference type="InterPro" id="IPR001689">
    <property type="entry name" value="Flag_FliM"/>
</dbReference>
<name>A0ABX0TVQ6_9SPHN</name>
<evidence type="ECO:0000256" key="5">
    <source>
        <dbReference type="ARBA" id="ARBA00022475"/>
    </source>
</evidence>
<evidence type="ECO:0000256" key="3">
    <source>
        <dbReference type="ARBA" id="ARBA00011049"/>
    </source>
</evidence>
<dbReference type="Proteomes" id="UP000727456">
    <property type="component" value="Unassembled WGS sequence"/>
</dbReference>
<comment type="subcellular location">
    <subcellularLocation>
        <location evidence="1">Bacterial flagellum basal body</location>
    </subcellularLocation>
    <subcellularLocation>
        <location evidence="2">Cell membrane</location>
        <topology evidence="2">Peripheral membrane protein</topology>
    </subcellularLocation>
</comment>
<evidence type="ECO:0000313" key="12">
    <source>
        <dbReference type="EMBL" id="NIJ09583.1"/>
    </source>
</evidence>
<evidence type="ECO:0000256" key="6">
    <source>
        <dbReference type="ARBA" id="ARBA00022500"/>
    </source>
</evidence>
<reference evidence="12 13" key="1">
    <citation type="submission" date="2020-03" db="EMBL/GenBank/DDBJ databases">
        <title>Genomic Encyclopedia of Type Strains, Phase III (KMG-III): the genomes of soil and plant-associated and newly described type strains.</title>
        <authorList>
            <person name="Whitman W."/>
        </authorList>
    </citation>
    <scope>NUCLEOTIDE SEQUENCE [LARGE SCALE GENOMIC DNA]</scope>
    <source>
        <strain evidence="12 13">CECT 8804</strain>
    </source>
</reference>
<dbReference type="SUPFAM" id="SSF101801">
    <property type="entry name" value="Surface presentation of antigens (SPOA)"/>
    <property type="match status" value="1"/>
</dbReference>
<keyword evidence="8" id="KW-0472">Membrane</keyword>
<dbReference type="RefSeq" id="WP_167075344.1">
    <property type="nucleotide sequence ID" value="NZ_JAAOZC010000013.1"/>
</dbReference>
<evidence type="ECO:0000256" key="8">
    <source>
        <dbReference type="ARBA" id="ARBA00023136"/>
    </source>
</evidence>
<dbReference type="Gene3D" id="2.30.330.10">
    <property type="entry name" value="SpoA-like"/>
    <property type="match status" value="1"/>
</dbReference>
<keyword evidence="5" id="KW-1003">Cell membrane</keyword>
<keyword evidence="9" id="KW-0975">Bacterial flagellum</keyword>
<dbReference type="InterPro" id="IPR028976">
    <property type="entry name" value="CheC-like_sf"/>
</dbReference>
<dbReference type="PANTHER" id="PTHR30034:SF6">
    <property type="entry name" value="YOP PROTEINS TRANSLOCATION PROTEIN Q"/>
    <property type="match status" value="1"/>
</dbReference>
<evidence type="ECO:0000256" key="7">
    <source>
        <dbReference type="ARBA" id="ARBA00022779"/>
    </source>
</evidence>